<accession>R7UAC6</accession>
<evidence type="ECO:0000313" key="4">
    <source>
        <dbReference type="EnsemblMetazoa" id="CapteP202164"/>
    </source>
</evidence>
<dbReference type="EMBL" id="AMQN01001834">
    <property type="status" value="NOT_ANNOTATED_CDS"/>
    <property type="molecule type" value="Genomic_DNA"/>
</dbReference>
<dbReference type="STRING" id="283909.R7UAC6"/>
<keyword evidence="5" id="KW-1185">Reference proteome</keyword>
<dbReference type="CDD" id="cd00038">
    <property type="entry name" value="CAP_ED"/>
    <property type="match status" value="1"/>
</dbReference>
<dbReference type="PANTHER" id="PTHR23011">
    <property type="entry name" value="CYCLIC NUCLEOTIDE-BINDING DOMAIN CONTAINING PROTEIN"/>
    <property type="match status" value="1"/>
</dbReference>
<dbReference type="HOGENOM" id="CLU_463257_0_0_1"/>
<dbReference type="PANTHER" id="PTHR23011:SF28">
    <property type="entry name" value="CYCLIC NUCLEOTIDE-BINDING DOMAIN CONTAINING PROTEIN"/>
    <property type="match status" value="1"/>
</dbReference>
<dbReference type="SMART" id="SM00100">
    <property type="entry name" value="cNMP"/>
    <property type="match status" value="1"/>
</dbReference>
<feature type="region of interest" description="Disordered" evidence="1">
    <location>
        <begin position="51"/>
        <end position="73"/>
    </location>
</feature>
<dbReference type="OrthoDB" id="166212at2759"/>
<dbReference type="SUPFAM" id="SSF51206">
    <property type="entry name" value="cAMP-binding domain-like"/>
    <property type="match status" value="1"/>
</dbReference>
<dbReference type="InterPro" id="IPR018490">
    <property type="entry name" value="cNMP-bd_dom_sf"/>
</dbReference>
<organism evidence="3">
    <name type="scientific">Capitella teleta</name>
    <name type="common">Polychaete worm</name>
    <dbReference type="NCBI Taxonomy" id="283909"/>
    <lineage>
        <taxon>Eukaryota</taxon>
        <taxon>Metazoa</taxon>
        <taxon>Spiralia</taxon>
        <taxon>Lophotrochozoa</taxon>
        <taxon>Annelida</taxon>
        <taxon>Polychaeta</taxon>
        <taxon>Sedentaria</taxon>
        <taxon>Scolecida</taxon>
        <taxon>Capitellidae</taxon>
        <taxon>Capitella</taxon>
    </lineage>
</organism>
<feature type="domain" description="Cyclic nucleotide-binding" evidence="2">
    <location>
        <begin position="174"/>
        <end position="279"/>
    </location>
</feature>
<dbReference type="InterPro" id="IPR000595">
    <property type="entry name" value="cNMP-bd_dom"/>
</dbReference>
<dbReference type="EMBL" id="KB305766">
    <property type="protein sequence ID" value="ELU00768.1"/>
    <property type="molecule type" value="Genomic_DNA"/>
</dbReference>
<dbReference type="InterPro" id="IPR014710">
    <property type="entry name" value="RmlC-like_jellyroll"/>
</dbReference>
<dbReference type="EnsemblMetazoa" id="CapteT202164">
    <property type="protein sequence ID" value="CapteP202164"/>
    <property type="gene ID" value="CapteG202164"/>
</dbReference>
<reference evidence="5" key="1">
    <citation type="submission" date="2012-12" db="EMBL/GenBank/DDBJ databases">
        <authorList>
            <person name="Hellsten U."/>
            <person name="Grimwood J."/>
            <person name="Chapman J.A."/>
            <person name="Shapiro H."/>
            <person name="Aerts A."/>
            <person name="Otillar R.P."/>
            <person name="Terry A.Y."/>
            <person name="Boore J.L."/>
            <person name="Simakov O."/>
            <person name="Marletaz F."/>
            <person name="Cho S.-J."/>
            <person name="Edsinger-Gonzales E."/>
            <person name="Havlak P."/>
            <person name="Kuo D.-H."/>
            <person name="Larsson T."/>
            <person name="Lv J."/>
            <person name="Arendt D."/>
            <person name="Savage R."/>
            <person name="Osoegawa K."/>
            <person name="de Jong P."/>
            <person name="Lindberg D.R."/>
            <person name="Seaver E.C."/>
            <person name="Weisblat D.A."/>
            <person name="Putnam N.H."/>
            <person name="Grigoriev I.V."/>
            <person name="Rokhsar D.S."/>
        </authorList>
    </citation>
    <scope>NUCLEOTIDE SEQUENCE</scope>
    <source>
        <strain evidence="5">I ESC-2004</strain>
    </source>
</reference>
<name>R7UAC6_CAPTE</name>
<evidence type="ECO:0000256" key="1">
    <source>
        <dbReference type="SAM" id="MobiDB-lite"/>
    </source>
</evidence>
<feature type="domain" description="Cyclic nucleotide-binding" evidence="2">
    <location>
        <begin position="291"/>
        <end position="333"/>
    </location>
</feature>
<protein>
    <recommendedName>
        <fullName evidence="2">Cyclic nucleotide-binding domain-containing protein</fullName>
    </recommendedName>
</protein>
<reference evidence="4" key="3">
    <citation type="submission" date="2015-06" db="UniProtKB">
        <authorList>
            <consortium name="EnsemblMetazoa"/>
        </authorList>
    </citation>
    <scope>IDENTIFICATION</scope>
</reference>
<evidence type="ECO:0000313" key="5">
    <source>
        <dbReference type="Proteomes" id="UP000014760"/>
    </source>
</evidence>
<dbReference type="InterPro" id="IPR018488">
    <property type="entry name" value="cNMP-bd_CS"/>
</dbReference>
<dbReference type="PROSITE" id="PS50042">
    <property type="entry name" value="CNMP_BINDING_3"/>
    <property type="match status" value="2"/>
</dbReference>
<reference evidence="3 5" key="2">
    <citation type="journal article" date="2013" name="Nature">
        <title>Insights into bilaterian evolution from three spiralian genomes.</title>
        <authorList>
            <person name="Simakov O."/>
            <person name="Marletaz F."/>
            <person name="Cho S.J."/>
            <person name="Edsinger-Gonzales E."/>
            <person name="Havlak P."/>
            <person name="Hellsten U."/>
            <person name="Kuo D.H."/>
            <person name="Larsson T."/>
            <person name="Lv J."/>
            <person name="Arendt D."/>
            <person name="Savage R."/>
            <person name="Osoegawa K."/>
            <person name="de Jong P."/>
            <person name="Grimwood J."/>
            <person name="Chapman J.A."/>
            <person name="Shapiro H."/>
            <person name="Aerts A."/>
            <person name="Otillar R.P."/>
            <person name="Terry A.Y."/>
            <person name="Boore J.L."/>
            <person name="Grigoriev I.V."/>
            <person name="Lindberg D.R."/>
            <person name="Seaver E.C."/>
            <person name="Weisblat D.A."/>
            <person name="Putnam N.H."/>
            <person name="Rokhsar D.S."/>
        </authorList>
    </citation>
    <scope>NUCLEOTIDE SEQUENCE</scope>
    <source>
        <strain evidence="3 5">I ESC-2004</strain>
    </source>
</reference>
<sequence>MEAEVGYRRTSRPSLTRIIKLEVLVNRLSQLRKSLDGQDGADLVYQMPRRRSRRAGSLHPENPHHGTLKHSQSFPQQLHAEGSESNDIAKIKSEYLQRRRALKKKFRFAARLCVFCKRLSKAHSLRSKAYDELTPFISGLHFRDFDFEEDALLFDPSQFKADRQAQVALRNNAAFSQYPVRMQRKIVEVGGYEKFEAKRVVVRQGHPARAFYFILSGSVVVMVTDPETKISKPVAYMHKGMTFGELAIVNRTIRQASIVAKETIELMSIDIEDFHNIFMAGGVKNINDPDHYQFIRSGETMVKDSHYSDWVYIVKSGSIKVMKKLKRVEAMISQNKRKQGENPIYSEREIREQITKRDKQRRFVLPDLRVPLAPPDDSVDPRFVLKHLPPIITIDKVKRSNSSASLRLPDVCMTSETESDERTRTRCESQQESSCSSVGSHLLITKGEGRQASRKRRKGVASIERNTMAKEELEEMAGRKQHIRTIAEDFDAKYREKGISEAVLGQQPSFCVISNGAECIMIDKAFYLQHAPENLIRRLRQTCCPYPSDEAMQNGLQTSVDWEAYKSLTFAETMKEILRKKSESRHKIW</sequence>
<proteinExistence type="predicted"/>
<dbReference type="OMA" id="YARPVAY"/>
<gene>
    <name evidence="3" type="ORF">CAPTEDRAFT_202164</name>
</gene>
<dbReference type="Proteomes" id="UP000014760">
    <property type="component" value="Unassembled WGS sequence"/>
</dbReference>
<dbReference type="Pfam" id="PF00027">
    <property type="entry name" value="cNMP_binding"/>
    <property type="match status" value="1"/>
</dbReference>
<evidence type="ECO:0000259" key="2">
    <source>
        <dbReference type="PROSITE" id="PS50042"/>
    </source>
</evidence>
<dbReference type="PROSITE" id="PS00889">
    <property type="entry name" value="CNMP_BINDING_2"/>
    <property type="match status" value="1"/>
</dbReference>
<dbReference type="Gene3D" id="2.60.120.10">
    <property type="entry name" value="Jelly Rolls"/>
    <property type="match status" value="1"/>
</dbReference>
<dbReference type="AlphaFoldDB" id="R7UAC6"/>
<evidence type="ECO:0000313" key="3">
    <source>
        <dbReference type="EMBL" id="ELU00768.1"/>
    </source>
</evidence>